<name>A0A0B0NLM0_GOSAR</name>
<sequence>MTATFKHSENRPQHRLSVQISAIFLNLWFCKVWHTSNKACKGFCRKLSRQPVFRASSSPMYAPTSSTTSCDVCAIPSWIDLFPDAHKNHIAHYYPTDLIRGF</sequence>
<dbReference type="Proteomes" id="UP000032142">
    <property type="component" value="Unassembled WGS sequence"/>
</dbReference>
<dbReference type="EMBL" id="KN403735">
    <property type="protein sequence ID" value="KHG15428.1"/>
    <property type="molecule type" value="Genomic_DNA"/>
</dbReference>
<proteinExistence type="predicted"/>
<evidence type="ECO:0000313" key="1">
    <source>
        <dbReference type="EMBL" id="KHG15428.1"/>
    </source>
</evidence>
<dbReference type="AlphaFoldDB" id="A0A0B0NLM0"/>
<gene>
    <name evidence="1" type="ORF">F383_05028</name>
</gene>
<reference evidence="2" key="1">
    <citation type="submission" date="2014-09" db="EMBL/GenBank/DDBJ databases">
        <authorList>
            <person name="Mudge J."/>
            <person name="Ramaraj T."/>
            <person name="Lindquist I.E."/>
            <person name="Bharti A.K."/>
            <person name="Sundararajan A."/>
            <person name="Cameron C.T."/>
            <person name="Woodward J.E."/>
            <person name="May G.D."/>
            <person name="Brubaker C."/>
            <person name="Broadhvest J."/>
            <person name="Wilkins T.A."/>
        </authorList>
    </citation>
    <scope>NUCLEOTIDE SEQUENCE</scope>
    <source>
        <strain evidence="2">cv. AKA8401</strain>
    </source>
</reference>
<keyword evidence="2" id="KW-1185">Reference proteome</keyword>
<organism evidence="1 2">
    <name type="scientific">Gossypium arboreum</name>
    <name type="common">Tree cotton</name>
    <name type="synonym">Gossypium nanking</name>
    <dbReference type="NCBI Taxonomy" id="29729"/>
    <lineage>
        <taxon>Eukaryota</taxon>
        <taxon>Viridiplantae</taxon>
        <taxon>Streptophyta</taxon>
        <taxon>Embryophyta</taxon>
        <taxon>Tracheophyta</taxon>
        <taxon>Spermatophyta</taxon>
        <taxon>Magnoliopsida</taxon>
        <taxon>eudicotyledons</taxon>
        <taxon>Gunneridae</taxon>
        <taxon>Pentapetalae</taxon>
        <taxon>rosids</taxon>
        <taxon>malvids</taxon>
        <taxon>Malvales</taxon>
        <taxon>Malvaceae</taxon>
        <taxon>Malvoideae</taxon>
        <taxon>Gossypium</taxon>
    </lineage>
</organism>
<accession>A0A0B0NLM0</accession>
<protein>
    <submittedName>
        <fullName evidence="1">Polyprotein</fullName>
    </submittedName>
</protein>
<evidence type="ECO:0000313" key="2">
    <source>
        <dbReference type="Proteomes" id="UP000032142"/>
    </source>
</evidence>